<evidence type="ECO:0000256" key="1">
    <source>
        <dbReference type="SAM" id="MobiDB-lite"/>
    </source>
</evidence>
<dbReference type="eggNOG" id="ENOG502T316">
    <property type="taxonomic scope" value="Eukaryota"/>
</dbReference>
<dbReference type="PANTHER" id="PTHR24148">
    <property type="entry name" value="ANKYRIN REPEAT DOMAIN-CONTAINING PROTEIN 39 HOMOLOG-RELATED"/>
    <property type="match status" value="1"/>
</dbReference>
<dbReference type="OrthoDB" id="2157530at2759"/>
<evidence type="ECO:0000313" key="5">
    <source>
        <dbReference type="Proteomes" id="UP000016922"/>
    </source>
</evidence>
<dbReference type="HOGENOM" id="CLU_293737_0_0_1"/>
<dbReference type="STRING" id="1116229.S3D0Z1"/>
<feature type="compositionally biased region" description="Basic and acidic residues" evidence="1">
    <location>
        <begin position="16"/>
        <end position="25"/>
    </location>
</feature>
<dbReference type="PANTHER" id="PTHR24148:SF73">
    <property type="entry name" value="HET DOMAIN PROTEIN (AFU_ORTHOLOGUE AFUA_8G01020)"/>
    <property type="match status" value="1"/>
</dbReference>
<reference evidence="4 5" key="1">
    <citation type="journal article" date="2013" name="BMC Genomics">
        <title>Genomics-driven discovery of the pneumocandin biosynthetic gene cluster in the fungus Glarea lozoyensis.</title>
        <authorList>
            <person name="Chen L."/>
            <person name="Yue Q."/>
            <person name="Zhang X."/>
            <person name="Xiang M."/>
            <person name="Wang C."/>
            <person name="Li S."/>
            <person name="Che Y."/>
            <person name="Ortiz-Lopez F.J."/>
            <person name="Bills G.F."/>
            <person name="Liu X."/>
            <person name="An Z."/>
        </authorList>
    </citation>
    <scope>NUCLEOTIDE SEQUENCE [LARGE SCALE GENOMIC DNA]</scope>
    <source>
        <strain evidence="5">ATCC 20868 / MF5171</strain>
    </source>
</reference>
<feature type="transmembrane region" description="Helical" evidence="2">
    <location>
        <begin position="285"/>
        <end position="306"/>
    </location>
</feature>
<feature type="domain" description="Heterokaryon incompatibility" evidence="3">
    <location>
        <begin position="456"/>
        <end position="607"/>
    </location>
</feature>
<dbReference type="InterPro" id="IPR052895">
    <property type="entry name" value="HetReg/Transcr_Mod"/>
</dbReference>
<dbReference type="AlphaFoldDB" id="S3D0Z1"/>
<organism evidence="4 5">
    <name type="scientific">Glarea lozoyensis (strain ATCC 20868 / MF5171)</name>
    <dbReference type="NCBI Taxonomy" id="1116229"/>
    <lineage>
        <taxon>Eukaryota</taxon>
        <taxon>Fungi</taxon>
        <taxon>Dikarya</taxon>
        <taxon>Ascomycota</taxon>
        <taxon>Pezizomycotina</taxon>
        <taxon>Leotiomycetes</taxon>
        <taxon>Helotiales</taxon>
        <taxon>Helotiaceae</taxon>
        <taxon>Glarea</taxon>
    </lineage>
</organism>
<keyword evidence="5" id="KW-1185">Reference proteome</keyword>
<dbReference type="EMBL" id="KE145361">
    <property type="protein sequence ID" value="EPE31525.1"/>
    <property type="molecule type" value="Genomic_DNA"/>
</dbReference>
<dbReference type="Pfam" id="PF26639">
    <property type="entry name" value="Het-6_barrel"/>
    <property type="match status" value="1"/>
</dbReference>
<dbReference type="InterPro" id="IPR010730">
    <property type="entry name" value="HET"/>
</dbReference>
<dbReference type="RefSeq" id="XP_008081254.1">
    <property type="nucleotide sequence ID" value="XM_008083063.1"/>
</dbReference>
<proteinExistence type="predicted"/>
<dbReference type="Pfam" id="PF06985">
    <property type="entry name" value="HET"/>
    <property type="match status" value="1"/>
</dbReference>
<evidence type="ECO:0000256" key="2">
    <source>
        <dbReference type="SAM" id="Phobius"/>
    </source>
</evidence>
<accession>S3D0Z1</accession>
<sequence length="1034" mass="118471">MPSIAEVPEYTRKRRREEDDCEQKSGKSCSSYGFFHRAPSPEFSDLNRTLQRPIKPLSNKRQRVIPLNNHEAPKCLYDIMELVGQTRNSDAIEVKKKIDLSPCHICRRKPTSKHELDGFADCEGCGERTCYVCIRECLGSGSAFTDEDMGVGREYDIDPDRDEIEGTQRTLDGVNIYNRIVPHSAQLSSRMDPRATDAWCEADEIMGRPAIPTLTDENYFLPWWGKSCWGFTVASFVDIFFGWDFWWSLLLFPIFQVHHFLAIATFFGVTCFARRDLTSEEALKLVDAILAGGGYLIALISIRAVTSMLHFGDFVLRFLWGRPVWAWTVAAAGFGIWLLGERRTRWTTWIFVKIIEAATAVLWYCNSLQSRTSIYFPRWKRGIYNSWAYQIWHAAVARILLLVLRYPLLKDVPEFEYSILDSTNRHIRLLKLERRIPFLYIQANLITMDLDNPIPYEAISYVWGTSPIKDNPILLNNTRFYLTDIVHSILLRRSSLFRTRYIWIDSICVDQSNISERSSQVRLMREIYQSCYRVYICLGESDTAWLAMALFSELVLLKQVLSREAFAAHTFAYFATRGKDYNVSARLLALIELLHHPWFSRIWVVQEVAVAPSAVILYGNQSFKWDYFTLLVDVLGVDAVSEVSSLFHYSGEEFVVREMPTSPAHAALIDLCRRKWADEVSVPLYMLLRRFSRFKSTDARDKVFALIGLTRIRPLESLINYENGISEVLCLVGDHFLERDELLEVLQFAGIGWKECRDDIPSWVADWSKEKIPFTLAHGLRPKFSYHAATHLRPSIICGSTPKSIKVSAKVIGTVVILGSDIQVPNDDPLVGGMRAFRSWVLEASSLAMSHLPDVYRLTRQPTDEAFWRTLVGDKTETSRPAPASFKDTFDSFMEYGKAMTDLNVDLDDREALSEALRKSEFFGSFDGWREVMRGVMNAGWICWDKGFERRFAVLAGAMMGLVPWGSELGDVVIVPWGSQVPFVVREVPGDWVDADGKVIKRWRLVGECYVHGIMDGEAFEEGFPGDQENFEIF</sequence>
<evidence type="ECO:0000259" key="3">
    <source>
        <dbReference type="Pfam" id="PF06985"/>
    </source>
</evidence>
<dbReference type="GeneID" id="19471322"/>
<dbReference type="Proteomes" id="UP000016922">
    <property type="component" value="Unassembled WGS sequence"/>
</dbReference>
<keyword evidence="2" id="KW-1133">Transmembrane helix</keyword>
<protein>
    <recommendedName>
        <fullName evidence="3">Heterokaryon incompatibility domain-containing protein</fullName>
    </recommendedName>
</protein>
<keyword evidence="2" id="KW-0472">Membrane</keyword>
<feature type="transmembrane region" description="Helical" evidence="2">
    <location>
        <begin position="318"/>
        <end position="339"/>
    </location>
</feature>
<gene>
    <name evidence="4" type="ORF">GLAREA_12281</name>
</gene>
<evidence type="ECO:0000313" key="4">
    <source>
        <dbReference type="EMBL" id="EPE31525.1"/>
    </source>
</evidence>
<name>S3D0Z1_GLAL2</name>
<dbReference type="KEGG" id="glz:GLAREA_12281"/>
<feature type="region of interest" description="Disordered" evidence="1">
    <location>
        <begin position="1"/>
        <end position="28"/>
    </location>
</feature>
<keyword evidence="2" id="KW-0812">Transmembrane</keyword>
<feature type="transmembrane region" description="Helical" evidence="2">
    <location>
        <begin position="245"/>
        <end position="273"/>
    </location>
</feature>